<dbReference type="Gene3D" id="1.10.1220.10">
    <property type="entry name" value="Met repressor-like"/>
    <property type="match status" value="1"/>
</dbReference>
<evidence type="ECO:0008006" key="2">
    <source>
        <dbReference type="Google" id="ProtNLM"/>
    </source>
</evidence>
<dbReference type="SUPFAM" id="SSF47598">
    <property type="entry name" value="Ribbon-helix-helix"/>
    <property type="match status" value="1"/>
</dbReference>
<organism evidence="1">
    <name type="scientific">marine sediment metagenome</name>
    <dbReference type="NCBI Taxonomy" id="412755"/>
    <lineage>
        <taxon>unclassified sequences</taxon>
        <taxon>metagenomes</taxon>
        <taxon>ecological metagenomes</taxon>
    </lineage>
</organism>
<dbReference type="AlphaFoldDB" id="A0A0F9BMW8"/>
<dbReference type="InterPro" id="IPR013321">
    <property type="entry name" value="Arc_rbn_hlx_hlx"/>
</dbReference>
<dbReference type="CDD" id="cd22231">
    <property type="entry name" value="RHH_NikR_HicB-like"/>
    <property type="match status" value="1"/>
</dbReference>
<dbReference type="PANTHER" id="PTHR36215">
    <property type="entry name" value="BLL4998 PROTEIN"/>
    <property type="match status" value="1"/>
</dbReference>
<name>A0A0F9BMW8_9ZZZZ</name>
<accession>A0A0F9BMW8</accession>
<evidence type="ECO:0000313" key="1">
    <source>
        <dbReference type="EMBL" id="KKL23204.1"/>
    </source>
</evidence>
<dbReference type="EMBL" id="LAZR01037062">
    <property type="protein sequence ID" value="KKL23204.1"/>
    <property type="molecule type" value="Genomic_DNA"/>
</dbReference>
<sequence>MKIVTINVPESYLGSIEKLVGEHGLYPSRSELIRVAVREFLIKELQMANNMAKYRETKIKTDDFDEEKFVRVPVERLNEVNEPVREVKTYKIVSKLDYYEPSKKKERLKPQGRKKKKREPLGNIYWENKLDENGNLIRVPKN</sequence>
<gene>
    <name evidence="1" type="ORF">LCGC14_2427740</name>
</gene>
<proteinExistence type="predicted"/>
<comment type="caution">
    <text evidence="1">The sequence shown here is derived from an EMBL/GenBank/DDBJ whole genome shotgun (WGS) entry which is preliminary data.</text>
</comment>
<protein>
    <recommendedName>
        <fullName evidence="2">Ribbon-helix-helix protein CopG domain-containing protein</fullName>
    </recommendedName>
</protein>
<dbReference type="InterPro" id="IPR010985">
    <property type="entry name" value="Ribbon_hlx_hlx"/>
</dbReference>
<dbReference type="Pfam" id="PF17723">
    <property type="entry name" value="RHH_8"/>
    <property type="match status" value="1"/>
</dbReference>
<dbReference type="PANTHER" id="PTHR36215:SF1">
    <property type="entry name" value="BLL4998 PROTEIN"/>
    <property type="match status" value="1"/>
</dbReference>
<reference evidence="1" key="1">
    <citation type="journal article" date="2015" name="Nature">
        <title>Complex archaea that bridge the gap between prokaryotes and eukaryotes.</title>
        <authorList>
            <person name="Spang A."/>
            <person name="Saw J.H."/>
            <person name="Jorgensen S.L."/>
            <person name="Zaremba-Niedzwiedzka K."/>
            <person name="Martijn J."/>
            <person name="Lind A.E."/>
            <person name="van Eijk R."/>
            <person name="Schleper C."/>
            <person name="Guy L."/>
            <person name="Ettema T.J."/>
        </authorList>
    </citation>
    <scope>NUCLEOTIDE SEQUENCE</scope>
</reference>
<dbReference type="InterPro" id="IPR041088">
    <property type="entry name" value="RHH_8"/>
</dbReference>
<dbReference type="GO" id="GO:0006355">
    <property type="term" value="P:regulation of DNA-templated transcription"/>
    <property type="evidence" value="ECO:0007669"/>
    <property type="project" value="InterPro"/>
</dbReference>